<evidence type="ECO:0000259" key="4">
    <source>
        <dbReference type="SMART" id="SM01266"/>
    </source>
</evidence>
<dbReference type="GO" id="GO:0016407">
    <property type="term" value="F:acetyltransferase activity"/>
    <property type="evidence" value="ECO:0007669"/>
    <property type="project" value="InterPro"/>
</dbReference>
<dbReference type="RefSeq" id="XP_038740510.1">
    <property type="nucleotide sequence ID" value="XM_038894180.1"/>
</dbReference>
<dbReference type="GeneID" id="62167254"/>
<dbReference type="OrthoDB" id="25818at2759"/>
<dbReference type="FunFam" id="2.160.10.10:FF:000025">
    <property type="entry name" value="Hexapeptide-repeat containing-acetyltransferase"/>
    <property type="match status" value="1"/>
</dbReference>
<evidence type="ECO:0000256" key="3">
    <source>
        <dbReference type="ARBA" id="ARBA00023315"/>
    </source>
</evidence>
<reference evidence="5" key="2">
    <citation type="submission" date="2020-11" db="EMBL/GenBank/DDBJ databases">
        <title>Whole genome sequencing of Colletotrichum sp.</title>
        <authorList>
            <person name="Li H."/>
        </authorList>
    </citation>
    <scope>NUCLEOTIDE SEQUENCE</scope>
    <source>
        <strain evidence="5">CkLH20</strain>
    </source>
</reference>
<dbReference type="SUPFAM" id="SSF51161">
    <property type="entry name" value="Trimeric LpxA-like enzymes"/>
    <property type="match status" value="1"/>
</dbReference>
<reference evidence="5" key="1">
    <citation type="submission" date="2020-03" db="EMBL/GenBank/DDBJ databases">
        <authorList>
            <person name="He L."/>
        </authorList>
    </citation>
    <scope>NUCLEOTIDE SEQUENCE</scope>
    <source>
        <strain evidence="5">CkLH20</strain>
    </source>
</reference>
<dbReference type="InterPro" id="IPR011004">
    <property type="entry name" value="Trimer_LpxA-like_sf"/>
</dbReference>
<dbReference type="GO" id="GO:0008374">
    <property type="term" value="F:O-acyltransferase activity"/>
    <property type="evidence" value="ECO:0007669"/>
    <property type="project" value="TreeGrafter"/>
</dbReference>
<dbReference type="InterPro" id="IPR024688">
    <property type="entry name" value="Mac_dom"/>
</dbReference>
<evidence type="ECO:0000313" key="6">
    <source>
        <dbReference type="Proteomes" id="UP000781932"/>
    </source>
</evidence>
<dbReference type="Gene3D" id="2.160.10.10">
    <property type="entry name" value="Hexapeptide repeat proteins"/>
    <property type="match status" value="1"/>
</dbReference>
<sequence>MCAAVLYPDAVGDAKQLAGVPWCQEYEKMVTGEVYDCLAPKLIEQRGLARRNIQKFNNYLPEESSSTPESAWRESLLRETLGRVGKKPWIEPPFTVDYGCNVDVGDGFYANFNLVILDSAIVKIGHRVLMGPSVTILTATHDVEVDLRRQMREFAKPVTIGNDCWIGANVTILPGVTIGKGCTIAAGSIVSKDIPEFSVALGSPAKVVRKVPEVPDI</sequence>
<dbReference type="PANTHER" id="PTHR23416">
    <property type="entry name" value="SIALIC ACID SYNTHASE-RELATED"/>
    <property type="match status" value="1"/>
</dbReference>
<name>A0A9P6LD79_9PEZI</name>
<dbReference type="Pfam" id="PF00132">
    <property type="entry name" value="Hexapep"/>
    <property type="match status" value="1"/>
</dbReference>
<evidence type="ECO:0000256" key="2">
    <source>
        <dbReference type="ARBA" id="ARBA00022679"/>
    </source>
</evidence>
<dbReference type="Proteomes" id="UP000781932">
    <property type="component" value="Unassembled WGS sequence"/>
</dbReference>
<accession>A0A9P6LD79</accession>
<comment type="similarity">
    <text evidence="1">Belongs to the transferase hexapeptide repeat family.</text>
</comment>
<feature type="domain" description="Maltose/galactoside acetyltransferase" evidence="4">
    <location>
        <begin position="26"/>
        <end position="86"/>
    </location>
</feature>
<dbReference type="EMBL" id="JAATWM020000048">
    <property type="protein sequence ID" value="KAF9871049.1"/>
    <property type="molecule type" value="Genomic_DNA"/>
</dbReference>
<dbReference type="SMART" id="SM01266">
    <property type="entry name" value="Mac"/>
    <property type="match status" value="1"/>
</dbReference>
<dbReference type="PANTHER" id="PTHR23416:SF23">
    <property type="entry name" value="ACETYLTRANSFERASE C18B11.09C-RELATED"/>
    <property type="match status" value="1"/>
</dbReference>
<dbReference type="InterPro" id="IPR001451">
    <property type="entry name" value="Hexapep"/>
</dbReference>
<comment type="caution">
    <text evidence="5">The sequence shown here is derived from an EMBL/GenBank/DDBJ whole genome shotgun (WGS) entry which is preliminary data.</text>
</comment>
<dbReference type="CDD" id="cd03357">
    <property type="entry name" value="LbH_MAT_GAT"/>
    <property type="match status" value="1"/>
</dbReference>
<organism evidence="5 6">
    <name type="scientific">Colletotrichum karsti</name>
    <dbReference type="NCBI Taxonomy" id="1095194"/>
    <lineage>
        <taxon>Eukaryota</taxon>
        <taxon>Fungi</taxon>
        <taxon>Dikarya</taxon>
        <taxon>Ascomycota</taxon>
        <taxon>Pezizomycotina</taxon>
        <taxon>Sordariomycetes</taxon>
        <taxon>Hypocreomycetidae</taxon>
        <taxon>Glomerellales</taxon>
        <taxon>Glomerellaceae</taxon>
        <taxon>Colletotrichum</taxon>
        <taxon>Colletotrichum boninense species complex</taxon>
    </lineage>
</organism>
<evidence type="ECO:0000313" key="5">
    <source>
        <dbReference type="EMBL" id="KAF9871049.1"/>
    </source>
</evidence>
<gene>
    <name evidence="5" type="ORF">CkaCkLH20_11466</name>
</gene>
<proteinExistence type="inferred from homology"/>
<keyword evidence="2" id="KW-0808">Transferase</keyword>
<keyword evidence="3" id="KW-0012">Acyltransferase</keyword>
<protein>
    <recommendedName>
        <fullName evidence="4">Maltose/galactoside acetyltransferase domain-containing protein</fullName>
    </recommendedName>
</protein>
<dbReference type="Pfam" id="PF12464">
    <property type="entry name" value="Mac"/>
    <property type="match status" value="1"/>
</dbReference>
<dbReference type="InterPro" id="IPR051159">
    <property type="entry name" value="Hexapeptide_acetyltransf"/>
</dbReference>
<dbReference type="AlphaFoldDB" id="A0A9P6LD79"/>
<evidence type="ECO:0000256" key="1">
    <source>
        <dbReference type="ARBA" id="ARBA00007274"/>
    </source>
</evidence>
<keyword evidence="6" id="KW-1185">Reference proteome</keyword>